<dbReference type="PANTHER" id="PTHR31299">
    <property type="entry name" value="ESTERASE, PUTATIVE (AFU_ORTHOLOGUE AFUA_1G05850)-RELATED"/>
    <property type="match status" value="1"/>
</dbReference>
<dbReference type="Gene3D" id="3.40.1660.10">
    <property type="entry name" value="EreA-like (biosynthetic domain)"/>
    <property type="match status" value="1"/>
</dbReference>
<reference evidence="1 2" key="1">
    <citation type="submission" date="2021-09" db="EMBL/GenBank/DDBJ databases">
        <title>The complete genome sequence of a new microorganism.</title>
        <authorList>
            <person name="Zi Z."/>
        </authorList>
    </citation>
    <scope>NUCLEOTIDE SEQUENCE [LARGE SCALE GENOMIC DNA]</scope>
    <source>
        <strain evidence="1 2">WGZ8</strain>
    </source>
</reference>
<proteinExistence type="predicted"/>
<dbReference type="Gene3D" id="1.20.1440.30">
    <property type="entry name" value="Biosynthetic Protein domain"/>
    <property type="match status" value="1"/>
</dbReference>
<dbReference type="Pfam" id="PF05139">
    <property type="entry name" value="Erythro_esteras"/>
    <property type="match status" value="1"/>
</dbReference>
<dbReference type="SUPFAM" id="SSF159501">
    <property type="entry name" value="EreA/ChaN-like"/>
    <property type="match status" value="1"/>
</dbReference>
<dbReference type="CDD" id="cd14728">
    <property type="entry name" value="Ere-like"/>
    <property type="match status" value="1"/>
</dbReference>
<comment type="caution">
    <text evidence="1">The sequence shown here is derived from an EMBL/GenBank/DDBJ whole genome shotgun (WGS) entry which is preliminary data.</text>
</comment>
<dbReference type="InterPro" id="IPR014622">
    <property type="entry name" value="UCP036794_erythomycin"/>
</dbReference>
<evidence type="ECO:0000313" key="1">
    <source>
        <dbReference type="EMBL" id="MBZ6075200.1"/>
    </source>
</evidence>
<organism evidence="1 2">
    <name type="scientific">Microvirga puerhi</name>
    <dbReference type="NCBI Taxonomy" id="2876078"/>
    <lineage>
        <taxon>Bacteria</taxon>
        <taxon>Pseudomonadati</taxon>
        <taxon>Pseudomonadota</taxon>
        <taxon>Alphaproteobacteria</taxon>
        <taxon>Hyphomicrobiales</taxon>
        <taxon>Methylobacteriaceae</taxon>
        <taxon>Microvirga</taxon>
    </lineage>
</organism>
<keyword evidence="2" id="KW-1185">Reference proteome</keyword>
<dbReference type="InterPro" id="IPR007815">
    <property type="entry name" value="Emycin_Estase"/>
</dbReference>
<dbReference type="PANTHER" id="PTHR31299:SF0">
    <property type="entry name" value="ESTERASE, PUTATIVE (AFU_ORTHOLOGUE AFUA_1G05850)-RELATED"/>
    <property type="match status" value="1"/>
</dbReference>
<gene>
    <name evidence="1" type="ORF">K9B37_02660</name>
</gene>
<dbReference type="RefSeq" id="WP_224311258.1">
    <property type="nucleotide sequence ID" value="NZ_JAIRBM010000002.1"/>
</dbReference>
<sequence>MAGLSWKQRESDATLEETIRAVRSSAEPLPHLEDIEAFGAMFDRFADAKVVLLGEATHGTSEFYRARAAITRRLIERHGFTIVAVEADWPDAARIDAYARHRHVPQGDDAAFQRFPSWMWRNEEVADFVNWLRDHNRDAPEQERAEFRGLDVYSLNNSIGAVLDYLDKVDPEAAKEARARYGCLSPWQSDPARYGRAVLKGQKKPCDQVLLTQLQDMLDKRLEYLKADGGEAFFDAVQNAKIVHAAEHYYRIMYEGATESWNLRDRHMFDTLQNLLDRRGTKARAVVWAHNSHIGNAAATAMGWQGEFNIGELCRTAYRDEAVLIGFGTDRGTVAAASDWDAAMEIMDVRPARSDSHERIFRDAGLGRFLTDWRGNDRLSLREALSRPRLERAIGVIYRPETELYSHYFEAILPEQFDALVWFEETKAVTPLTAAHGEGMPETYPFGL</sequence>
<name>A0ABS7VI65_9HYPH</name>
<evidence type="ECO:0000313" key="2">
    <source>
        <dbReference type="Proteomes" id="UP000704176"/>
    </source>
</evidence>
<accession>A0ABS7VI65</accession>
<dbReference type="Proteomes" id="UP000704176">
    <property type="component" value="Unassembled WGS sequence"/>
</dbReference>
<dbReference type="PIRSF" id="PIRSF036794">
    <property type="entry name" value="UCP_erythr_ester"/>
    <property type="match status" value="1"/>
</dbReference>
<dbReference type="EMBL" id="JAIRBM010000002">
    <property type="protein sequence ID" value="MBZ6075200.1"/>
    <property type="molecule type" value="Genomic_DNA"/>
</dbReference>
<protein>
    <submittedName>
        <fullName evidence="1">Erythromycin esterase family protein</fullName>
    </submittedName>
</protein>
<dbReference type="Gene3D" id="3.30.1870.10">
    <property type="entry name" value="EreA-like, domain 2"/>
    <property type="match status" value="1"/>
</dbReference>
<dbReference type="InterPro" id="IPR052036">
    <property type="entry name" value="Hydrolase/PRTase-associated"/>
</dbReference>